<proteinExistence type="predicted"/>
<dbReference type="RefSeq" id="WP_202991346.1">
    <property type="nucleotide sequence ID" value="NZ_JAENHO010000003.1"/>
</dbReference>
<sequence>MDAPPGLAWSTAVVGFVLAMPLFKITHHAITLAHEGGHALIGLIFGGKLLKKKVHLTSDGGGATHIEIGGLGRVFMLLAGYLGPSVVGLSGALMLVHGFEPSAVIMLSLVFGIFVLVLTRNAFGLLVAAGTVGLLWVLVSRATDQVQLVFAYVWVWFMLMGSTRMIPRVFWGVRQQKGVQDPELLEKHTHIGDVVWLFLFWIGTLGALVYGGAMMLRHTGAA</sequence>
<evidence type="ECO:0000256" key="1">
    <source>
        <dbReference type="SAM" id="Phobius"/>
    </source>
</evidence>
<dbReference type="Proteomes" id="UP000598996">
    <property type="component" value="Unassembled WGS sequence"/>
</dbReference>
<evidence type="ECO:0000313" key="2">
    <source>
        <dbReference type="EMBL" id="MBL7254839.1"/>
    </source>
</evidence>
<name>A0ABS1VJK3_9ACTN</name>
<feature type="transmembrane region" description="Helical" evidence="1">
    <location>
        <begin position="74"/>
        <end position="96"/>
    </location>
</feature>
<dbReference type="EMBL" id="JAENHO010000003">
    <property type="protein sequence ID" value="MBL7254839.1"/>
    <property type="molecule type" value="Genomic_DNA"/>
</dbReference>
<reference evidence="2 3" key="1">
    <citation type="submission" date="2021-01" db="EMBL/GenBank/DDBJ databases">
        <title>Actinoplanes sp. nov. LDG1-01 isolated from lichen.</title>
        <authorList>
            <person name="Saeng-In P."/>
            <person name="Phongsopitanun W."/>
            <person name="Kanchanasin P."/>
            <person name="Yuki M."/>
            <person name="Kudo T."/>
            <person name="Ohkuma M."/>
            <person name="Tanasupawat S."/>
        </authorList>
    </citation>
    <scope>NUCLEOTIDE SEQUENCE [LARGE SCALE GENOMIC DNA]</scope>
    <source>
        <strain evidence="2 3">LDG1-01</strain>
    </source>
</reference>
<dbReference type="InterPro" id="IPR049500">
    <property type="entry name" value="Peptidase_M50B-like"/>
</dbReference>
<feature type="transmembrane region" description="Helical" evidence="1">
    <location>
        <begin position="125"/>
        <end position="143"/>
    </location>
</feature>
<organism evidence="2 3">
    <name type="scientific">Paractinoplanes lichenicola</name>
    <dbReference type="NCBI Taxonomy" id="2802976"/>
    <lineage>
        <taxon>Bacteria</taxon>
        <taxon>Bacillati</taxon>
        <taxon>Actinomycetota</taxon>
        <taxon>Actinomycetes</taxon>
        <taxon>Micromonosporales</taxon>
        <taxon>Micromonosporaceae</taxon>
        <taxon>Paractinoplanes</taxon>
    </lineage>
</organism>
<protein>
    <submittedName>
        <fullName evidence="2">M50 family metallopeptidase</fullName>
    </submittedName>
</protein>
<comment type="caution">
    <text evidence="2">The sequence shown here is derived from an EMBL/GenBank/DDBJ whole genome shotgun (WGS) entry which is preliminary data.</text>
</comment>
<evidence type="ECO:0000313" key="3">
    <source>
        <dbReference type="Proteomes" id="UP000598996"/>
    </source>
</evidence>
<keyword evidence="1" id="KW-1133">Transmembrane helix</keyword>
<feature type="transmembrane region" description="Helical" evidence="1">
    <location>
        <begin position="6"/>
        <end position="23"/>
    </location>
</feature>
<feature type="transmembrane region" description="Helical" evidence="1">
    <location>
        <begin position="194"/>
        <end position="216"/>
    </location>
</feature>
<gene>
    <name evidence="2" type="ORF">JKJ07_11000</name>
</gene>
<keyword evidence="1" id="KW-0472">Membrane</keyword>
<keyword evidence="1" id="KW-0812">Transmembrane</keyword>
<keyword evidence="3" id="KW-1185">Reference proteome</keyword>
<feature type="transmembrane region" description="Helical" evidence="1">
    <location>
        <begin position="102"/>
        <end position="118"/>
    </location>
</feature>
<accession>A0ABS1VJK3</accession>
<dbReference type="Pfam" id="PF13398">
    <property type="entry name" value="Peptidase_M50B"/>
    <property type="match status" value="1"/>
</dbReference>
<feature type="transmembrane region" description="Helical" evidence="1">
    <location>
        <begin position="149"/>
        <end position="173"/>
    </location>
</feature>